<proteinExistence type="predicted"/>
<accession>B0SU52</accession>
<reference evidence="2 3" key="1">
    <citation type="journal article" date="2008" name="PLoS ONE">
        <title>Genome sequence of the saprophyte Leptospira biflexa provides insights into the evolution of Leptospira and the pathogenesis of leptospirosis.</title>
        <authorList>
            <person name="Picardeau M."/>
            <person name="Bulach D.M."/>
            <person name="Bouchier C."/>
            <person name="Zuerner R.L."/>
            <person name="Zidane N."/>
            <person name="Wilson P.J."/>
            <person name="Creno S."/>
            <person name="Kuczek E.S."/>
            <person name="Bommezzadri S."/>
            <person name="Davis J.C."/>
            <person name="McGrath A."/>
            <person name="Johnson M.J."/>
            <person name="Boursaux-Eude C."/>
            <person name="Seemann T."/>
            <person name="Rouy Z."/>
            <person name="Coppel R.L."/>
            <person name="Rood J.I."/>
            <person name="Lajus A."/>
            <person name="Davies J.K."/>
            <person name="Medigue C."/>
            <person name="Adler B."/>
        </authorList>
    </citation>
    <scope>NUCLEOTIDE SEQUENCE [LARGE SCALE GENOMIC DNA]</scope>
    <source>
        <strain evidence="3">Patoc 1 / ATCC 23582 / Paris</strain>
    </source>
</reference>
<organism evidence="2 3">
    <name type="scientific">Leptospira biflexa serovar Patoc (strain Patoc 1 / ATCC 23582 / Paris)</name>
    <dbReference type="NCBI Taxonomy" id="456481"/>
    <lineage>
        <taxon>Bacteria</taxon>
        <taxon>Pseudomonadati</taxon>
        <taxon>Spirochaetota</taxon>
        <taxon>Spirochaetia</taxon>
        <taxon>Leptospirales</taxon>
        <taxon>Leptospiraceae</taxon>
        <taxon>Leptospira</taxon>
    </lineage>
</organism>
<evidence type="ECO:0000313" key="2">
    <source>
        <dbReference type="EMBL" id="ABZ99736.1"/>
    </source>
</evidence>
<dbReference type="Proteomes" id="UP000001847">
    <property type="component" value="Chromosome II"/>
</dbReference>
<dbReference type="EMBL" id="CP000787">
    <property type="protein sequence ID" value="ABZ99736.1"/>
    <property type="molecule type" value="Genomic_DNA"/>
</dbReference>
<sequence length="190" mass="21927">MKWAINPVLILILITVSLGFSSCKTTNPIAKARNEKNPNPNPKPSEPKQNIPLTKELRLTYHAVWVAKENFELKESISLFGTGNQYTIQLAETQNFTWLRLSSTDRENQSQFRYVYKEDTQNPDVSYFVWGQKKCSVQVYRMPGGEFYVRWEGIHNGFLLVFESSTKKIESPKELAKSFHELVLGSLDVY</sequence>
<dbReference type="KEGG" id="lbi:LEPBI_II0203"/>
<evidence type="ECO:0008006" key="4">
    <source>
        <dbReference type="Google" id="ProtNLM"/>
    </source>
</evidence>
<dbReference type="AlphaFoldDB" id="B0SU52"/>
<feature type="region of interest" description="Disordered" evidence="1">
    <location>
        <begin position="30"/>
        <end position="51"/>
    </location>
</feature>
<dbReference type="HOGENOM" id="CLU_1426399_0_0_12"/>
<evidence type="ECO:0000313" key="3">
    <source>
        <dbReference type="Proteomes" id="UP000001847"/>
    </source>
</evidence>
<gene>
    <name evidence="2" type="ordered locus">LEPBI_II0203</name>
</gene>
<name>B0SU52_LEPBP</name>
<keyword evidence="3" id="KW-1185">Reference proteome</keyword>
<dbReference type="OrthoDB" id="343698at2"/>
<dbReference type="RefSeq" id="WP_012476673.1">
    <property type="nucleotide sequence ID" value="NC_010843.1"/>
</dbReference>
<dbReference type="BioCyc" id="LBIF456481:LEPBI_RS18060-MONOMER"/>
<dbReference type="STRING" id="456481.LEPBI_II0203"/>
<dbReference type="PROSITE" id="PS51257">
    <property type="entry name" value="PROKAR_LIPOPROTEIN"/>
    <property type="match status" value="1"/>
</dbReference>
<evidence type="ECO:0000256" key="1">
    <source>
        <dbReference type="SAM" id="MobiDB-lite"/>
    </source>
</evidence>
<protein>
    <recommendedName>
        <fullName evidence="4">Lipoprotein</fullName>
    </recommendedName>
</protein>